<dbReference type="OrthoDB" id="9803913at2"/>
<keyword evidence="10" id="KW-0464">Manganese</keyword>
<evidence type="ECO:0000256" key="8">
    <source>
        <dbReference type="ARBA" id="ARBA00022801"/>
    </source>
</evidence>
<evidence type="ECO:0000256" key="1">
    <source>
        <dbReference type="ARBA" id="ARBA00000983"/>
    </source>
</evidence>
<dbReference type="GO" id="GO:0036297">
    <property type="term" value="P:interstrand cross-link repair"/>
    <property type="evidence" value="ECO:0007669"/>
    <property type="project" value="InterPro"/>
</dbReference>
<dbReference type="InterPro" id="IPR049125">
    <property type="entry name" value="FAN1-like_WH"/>
</dbReference>
<evidence type="ECO:0000313" key="13">
    <source>
        <dbReference type="Proteomes" id="UP000182692"/>
    </source>
</evidence>
<evidence type="ECO:0000259" key="11">
    <source>
        <dbReference type="SMART" id="SM00990"/>
    </source>
</evidence>
<dbReference type="AlphaFoldDB" id="A0A1I5JY94"/>
<dbReference type="Pfam" id="PF18081">
    <property type="entry name" value="FANC_SAP"/>
    <property type="match status" value="1"/>
</dbReference>
<dbReference type="GO" id="GO:0003676">
    <property type="term" value="F:nucleic acid binding"/>
    <property type="evidence" value="ECO:0007669"/>
    <property type="project" value="InterPro"/>
</dbReference>
<evidence type="ECO:0000313" key="12">
    <source>
        <dbReference type="EMBL" id="SFO77453.1"/>
    </source>
</evidence>
<dbReference type="InterPro" id="IPR033315">
    <property type="entry name" value="Fan1-like"/>
</dbReference>
<sequence>MTDTAVFPDLPPHYYLANFASIIDTVTLRYGDLLTQEEGDWITAFHDLPTNAQCLLVRFLSRKGHWFREDKLNYPEIDNLPHAISSLAEATFIDIERTPPFDVLCSLLTKPELLSHFDVLPLDKKSKKADLIEEIATHSPTAEPLTFSCLHVRLDVMPIFLLLYFGNARQDLSQFVLSDLGIQRFESVSLTAEVRLFTSRDQMKDWLDLSSLSEQYWQLSEKKDKHALLELSKALPFTTAWPPLERKRQRLINQLAREQERAGNIEEAMLLFSQSSLPPSRERQARIAMKQSDWSRACEWVNDMLASPFNEDEKDVAARIAKQLAKKTDFDCPVATEHLYEALHLSLPLDTRVEVASAAHFTEQGWTVWFSENLLLNALFGLTFWDIIYSPVSGAFLNPFQRSPRDMFSSEFYAARQSAIEERLHALAQQTQEESVKQRLATFEQKYGLANDWVVWGYIDKEQITAALLSLTPPQLVACFERILFDPKSNRAGHPDLFMVKGNTCQFIEVKGPGDKLQHHQVRWLNFLNSHHIISKVLYVEDANKSPCSNANS</sequence>
<reference evidence="12 13" key="1">
    <citation type="submission" date="2016-10" db="EMBL/GenBank/DDBJ databases">
        <authorList>
            <person name="de Groot N.N."/>
        </authorList>
    </citation>
    <scope>NUCLEOTIDE SEQUENCE [LARGE SCALE GENOMIC DNA]</scope>
    <source>
        <strain evidence="12 13">DSM 15893</strain>
    </source>
</reference>
<keyword evidence="8" id="KW-0378">Hydrolase</keyword>
<keyword evidence="7" id="KW-0479">Metal-binding</keyword>
<dbReference type="Gene3D" id="3.40.1350.10">
    <property type="match status" value="1"/>
</dbReference>
<evidence type="ECO:0000256" key="9">
    <source>
        <dbReference type="ARBA" id="ARBA00022842"/>
    </source>
</evidence>
<comment type="cofactor">
    <cofactor evidence="2">
        <name>Mn(2+)</name>
        <dbReference type="ChEBI" id="CHEBI:29035"/>
    </cofactor>
</comment>
<dbReference type="RefSeq" id="WP_074925070.1">
    <property type="nucleotide sequence ID" value="NZ_FOWR01000002.1"/>
</dbReference>
<comment type="cofactor">
    <cofactor evidence="3">
        <name>Mg(2+)</name>
        <dbReference type="ChEBI" id="CHEBI:18420"/>
    </cofactor>
</comment>
<comment type="catalytic activity">
    <reaction evidence="1">
        <text>Hydrolytically removes 5'-nucleotides successively from the 3'-hydroxy termini of 3'-hydroxy-terminated oligonucleotides.</text>
        <dbReference type="EC" id="3.1.4.1"/>
    </reaction>
</comment>
<dbReference type="Proteomes" id="UP000182692">
    <property type="component" value="Unassembled WGS sequence"/>
</dbReference>
<dbReference type="InterPro" id="IPR011856">
    <property type="entry name" value="tRNA_endonuc-like_dom_sf"/>
</dbReference>
<dbReference type="GO" id="GO:0004528">
    <property type="term" value="F:phosphodiesterase I activity"/>
    <property type="evidence" value="ECO:0007669"/>
    <property type="project" value="UniProtKB-EC"/>
</dbReference>
<evidence type="ECO:0000256" key="2">
    <source>
        <dbReference type="ARBA" id="ARBA00001936"/>
    </source>
</evidence>
<keyword evidence="9" id="KW-0460">Magnesium</keyword>
<proteinExistence type="inferred from homology"/>
<dbReference type="InterPro" id="IPR014883">
    <property type="entry name" value="VRR_NUC"/>
</dbReference>
<dbReference type="GeneID" id="35873051"/>
<evidence type="ECO:0000256" key="10">
    <source>
        <dbReference type="ARBA" id="ARBA00023211"/>
    </source>
</evidence>
<dbReference type="STRING" id="1121869.SAMN03084138_00399"/>
<comment type="similarity">
    <text evidence="4">Belongs to the FAN1 family.</text>
</comment>
<evidence type="ECO:0000256" key="7">
    <source>
        <dbReference type="ARBA" id="ARBA00022723"/>
    </source>
</evidence>
<dbReference type="PANTHER" id="PTHR15749:SF4">
    <property type="entry name" value="FANCONI-ASSOCIATED NUCLEASE 1"/>
    <property type="match status" value="1"/>
</dbReference>
<dbReference type="Pfam" id="PF08774">
    <property type="entry name" value="VRR_NUC"/>
    <property type="match status" value="1"/>
</dbReference>
<evidence type="ECO:0000256" key="4">
    <source>
        <dbReference type="ARBA" id="ARBA00005533"/>
    </source>
</evidence>
<dbReference type="InterPro" id="IPR040603">
    <property type="entry name" value="FAN1_SAP_bact"/>
</dbReference>
<keyword evidence="6" id="KW-0540">Nuclease</keyword>
<feature type="domain" description="VRR-NUC" evidence="11">
    <location>
        <begin position="431"/>
        <end position="542"/>
    </location>
</feature>
<name>A0A1I5JY94_9GAMM</name>
<dbReference type="PANTHER" id="PTHR15749">
    <property type="entry name" value="FANCONI-ASSOCIATED NUCLEASE 1"/>
    <property type="match status" value="1"/>
</dbReference>
<dbReference type="GO" id="GO:0046872">
    <property type="term" value="F:metal ion binding"/>
    <property type="evidence" value="ECO:0007669"/>
    <property type="project" value="UniProtKB-KW"/>
</dbReference>
<dbReference type="EC" id="3.1.4.1" evidence="5"/>
<gene>
    <name evidence="12" type="ORF">SAMN03084138_00399</name>
</gene>
<evidence type="ECO:0000256" key="3">
    <source>
        <dbReference type="ARBA" id="ARBA00001946"/>
    </source>
</evidence>
<dbReference type="SMART" id="SM00990">
    <property type="entry name" value="VRR_NUC"/>
    <property type="match status" value="1"/>
</dbReference>
<dbReference type="EMBL" id="FOWR01000002">
    <property type="protein sequence ID" value="SFO77453.1"/>
    <property type="molecule type" value="Genomic_DNA"/>
</dbReference>
<accession>A0A1I5JY94</accession>
<evidence type="ECO:0000256" key="5">
    <source>
        <dbReference type="ARBA" id="ARBA00012029"/>
    </source>
</evidence>
<organism evidence="12 13">
    <name type="scientific">Enterovibrio norvegicus DSM 15893</name>
    <dbReference type="NCBI Taxonomy" id="1121869"/>
    <lineage>
        <taxon>Bacteria</taxon>
        <taxon>Pseudomonadati</taxon>
        <taxon>Pseudomonadota</taxon>
        <taxon>Gammaproteobacteria</taxon>
        <taxon>Vibrionales</taxon>
        <taxon>Vibrionaceae</taxon>
        <taxon>Enterovibrio</taxon>
    </lineage>
</organism>
<evidence type="ECO:0000256" key="6">
    <source>
        <dbReference type="ARBA" id="ARBA00022722"/>
    </source>
</evidence>
<protein>
    <recommendedName>
        <fullName evidence="5">phosphodiesterase I</fullName>
        <ecNumber evidence="5">3.1.4.1</ecNumber>
    </recommendedName>
</protein>
<dbReference type="Pfam" id="PF21315">
    <property type="entry name" value="FAN1_HTH"/>
    <property type="match status" value="1"/>
</dbReference>